<dbReference type="PROSITE" id="PS00053">
    <property type="entry name" value="RIBOSOMAL_S8"/>
    <property type="match status" value="1"/>
</dbReference>
<evidence type="ECO:0000256" key="6">
    <source>
        <dbReference type="HAMAP-Rule" id="MF_01302"/>
    </source>
</evidence>
<evidence type="ECO:0000256" key="5">
    <source>
        <dbReference type="ARBA" id="ARBA00023274"/>
    </source>
</evidence>
<keyword evidence="3 6" id="KW-0699">rRNA-binding</keyword>
<dbReference type="InterPro" id="IPR047863">
    <property type="entry name" value="Ribosomal_uS8_CS"/>
</dbReference>
<dbReference type="HAMAP" id="MF_01302_A">
    <property type="entry name" value="Ribosomal_uS8_A"/>
    <property type="match status" value="1"/>
</dbReference>
<dbReference type="InterPro" id="IPR035987">
    <property type="entry name" value="Ribosomal_uS8_sf"/>
</dbReference>
<dbReference type="GO" id="GO:0003735">
    <property type="term" value="F:structural constituent of ribosome"/>
    <property type="evidence" value="ECO:0007669"/>
    <property type="project" value="InterPro"/>
</dbReference>
<dbReference type="EMBL" id="CP084167">
    <property type="protein sequence ID" value="UJG42426.1"/>
    <property type="molecule type" value="Genomic_DNA"/>
</dbReference>
<organism evidence="8">
    <name type="scientific">Candidatus Heimdallarchaeum endolithica</name>
    <dbReference type="NCBI Taxonomy" id="2876572"/>
    <lineage>
        <taxon>Archaea</taxon>
        <taxon>Promethearchaeati</taxon>
        <taxon>Candidatus Heimdallarchaeota</taxon>
        <taxon>Candidatus Heimdallarchaeia (ex Rinke et al. 2021) (nom. nud.)</taxon>
        <taxon>Candidatus Heimdallarchaeales</taxon>
        <taxon>Candidatus Heimdallarchaeaceae</taxon>
        <taxon>Candidatus Heimdallarchaeum</taxon>
    </lineage>
</organism>
<dbReference type="InterPro" id="IPR000630">
    <property type="entry name" value="Ribosomal_uS8"/>
</dbReference>
<sequence>MVQVDPLADALNSILNAERTGKKKVSIKPASKLVANVLRTAQRAGYLGELEYINDHRGGIFEVQLMGRINKCGVIKPRYPVAKDEFEEWEQKYLPARNFGVLVVTTPEGVMSHDDAKEKGIGGRLLAYIY</sequence>
<comment type="subunit">
    <text evidence="6">Part of the 30S ribosomal subunit.</text>
</comment>
<dbReference type="GO" id="GO:1990904">
    <property type="term" value="C:ribonucleoprotein complex"/>
    <property type="evidence" value="ECO:0007669"/>
    <property type="project" value="UniProtKB-KW"/>
</dbReference>
<keyword evidence="5 6" id="KW-0687">Ribonucleoprotein</keyword>
<keyword evidence="6" id="KW-0694">RNA-binding</keyword>
<dbReference type="GO" id="GO:0005840">
    <property type="term" value="C:ribosome"/>
    <property type="evidence" value="ECO:0007669"/>
    <property type="project" value="UniProtKB-KW"/>
</dbReference>
<dbReference type="SUPFAM" id="SSF56047">
    <property type="entry name" value="Ribosomal protein S8"/>
    <property type="match status" value="1"/>
</dbReference>
<dbReference type="Proteomes" id="UP001200513">
    <property type="component" value="Chromosome"/>
</dbReference>
<dbReference type="GO" id="GO:0006412">
    <property type="term" value="P:translation"/>
    <property type="evidence" value="ECO:0007669"/>
    <property type="project" value="UniProtKB-UniRule"/>
</dbReference>
<dbReference type="GO" id="GO:0019843">
    <property type="term" value="F:rRNA binding"/>
    <property type="evidence" value="ECO:0007669"/>
    <property type="project" value="UniProtKB-UniRule"/>
</dbReference>
<comment type="similarity">
    <text evidence="2 6 7">Belongs to the universal ribosomal protein uS8 family.</text>
</comment>
<dbReference type="Pfam" id="PF00410">
    <property type="entry name" value="Ribosomal_S8"/>
    <property type="match status" value="1"/>
</dbReference>
<evidence type="ECO:0000256" key="2">
    <source>
        <dbReference type="ARBA" id="ARBA00006471"/>
    </source>
</evidence>
<reference evidence="8" key="1">
    <citation type="journal article" date="2022" name="Nat. Microbiol.">
        <title>Unique mobile elements and scalable gene flow at the prokaryote-eukaryote boundary revealed by circularized Asgard archaea genomes.</title>
        <authorList>
            <person name="Wu F."/>
            <person name="Speth D.R."/>
            <person name="Philosof A."/>
            <person name="Cremiere A."/>
            <person name="Narayanan A."/>
            <person name="Barco R.A."/>
            <person name="Connon S.A."/>
            <person name="Amend J.P."/>
            <person name="Antoshechkin I.A."/>
            <person name="Orphan V.J."/>
        </authorList>
    </citation>
    <scope>NUCLEOTIDE SEQUENCE</scope>
    <source>
        <strain evidence="8">PR6</strain>
    </source>
</reference>
<proteinExistence type="inferred from homology"/>
<dbReference type="Gene3D" id="3.30.1490.10">
    <property type="match status" value="1"/>
</dbReference>
<accession>A0A9Y1BP73</accession>
<dbReference type="FunFam" id="3.30.1490.10:FF:000002">
    <property type="entry name" value="40S ribosomal protein S15a"/>
    <property type="match status" value="1"/>
</dbReference>
<comment type="function">
    <text evidence="1 6">One of the primary rRNA binding proteins, it binds directly to 16S rRNA central domain where it helps coordinate assembly of the platform of the 30S subunit.</text>
</comment>
<gene>
    <name evidence="6" type="primary">rps8</name>
    <name evidence="8" type="ORF">K9W46_08445</name>
</gene>
<name>A0A9Y1BP73_9ARCH</name>
<evidence type="ECO:0000256" key="3">
    <source>
        <dbReference type="ARBA" id="ARBA00022730"/>
    </source>
</evidence>
<dbReference type="PANTHER" id="PTHR11758">
    <property type="entry name" value="40S RIBOSOMAL PROTEIN S15A"/>
    <property type="match status" value="1"/>
</dbReference>
<dbReference type="FunFam" id="3.30.1370.30:FF:000001">
    <property type="entry name" value="40S ribosomal protein S15a"/>
    <property type="match status" value="1"/>
</dbReference>
<dbReference type="NCBIfam" id="NF003115">
    <property type="entry name" value="PRK04034.1"/>
    <property type="match status" value="1"/>
</dbReference>
<protein>
    <recommendedName>
        <fullName evidence="6">Small ribosomal subunit protein uS8</fullName>
    </recommendedName>
</protein>
<evidence type="ECO:0000256" key="7">
    <source>
        <dbReference type="RuleBase" id="RU003660"/>
    </source>
</evidence>
<dbReference type="AlphaFoldDB" id="A0A9Y1BP73"/>
<keyword evidence="4 6" id="KW-0689">Ribosomal protein</keyword>
<dbReference type="Gene3D" id="3.30.1370.30">
    <property type="match status" value="1"/>
</dbReference>
<evidence type="ECO:0000256" key="4">
    <source>
        <dbReference type="ARBA" id="ARBA00022980"/>
    </source>
</evidence>
<evidence type="ECO:0000313" key="8">
    <source>
        <dbReference type="EMBL" id="UJG42426.1"/>
    </source>
</evidence>
<evidence type="ECO:0000256" key="1">
    <source>
        <dbReference type="ARBA" id="ARBA00002569"/>
    </source>
</evidence>